<organism evidence="2 3">
    <name type="scientific">Mytilus galloprovincialis</name>
    <name type="common">Mediterranean mussel</name>
    <dbReference type="NCBI Taxonomy" id="29158"/>
    <lineage>
        <taxon>Eukaryota</taxon>
        <taxon>Metazoa</taxon>
        <taxon>Spiralia</taxon>
        <taxon>Lophotrochozoa</taxon>
        <taxon>Mollusca</taxon>
        <taxon>Bivalvia</taxon>
        <taxon>Autobranchia</taxon>
        <taxon>Pteriomorphia</taxon>
        <taxon>Mytilida</taxon>
        <taxon>Mytiloidea</taxon>
        <taxon>Mytilidae</taxon>
        <taxon>Mytilinae</taxon>
        <taxon>Mytilus</taxon>
    </lineage>
</organism>
<keyword evidence="1" id="KW-0479">Metal-binding</keyword>
<dbReference type="PANTHER" id="PTHR16222">
    <property type="entry name" value="ADP-RIBOSYLGLYCOHYDROLASE"/>
    <property type="match status" value="1"/>
</dbReference>
<comment type="cofactor">
    <cofactor evidence="1">
        <name>Mg(2+)</name>
        <dbReference type="ChEBI" id="CHEBI:18420"/>
    </cofactor>
    <text evidence="1">Binds 2 magnesium ions per subunit.</text>
</comment>
<dbReference type="AlphaFoldDB" id="A0A8B6D1G9"/>
<sequence length="377" mass="41903">MRTSIMGVHQFWDTEKVIENAVTMCTVTHHDQRCEASAVAVSVAISLMLQRKYYDGNHFNVTDIIQESFKCACSRLSGPRIHENKEELKTYMFCQDIAELQLAERDSIGYTFKCVGAGFWALKQDNFRQAIQTVVMNAGDADTNGAVAGALLGCKLGGTSLPDTWLSGLLHKTWLDKKVDRKIDIGPITKYGYLTIDKGSPDLEAELNISGDLTIGSEFLQLKCLCTPNKNVLNTLPIFIEYEHDELSDNFISIVNFFPAYFDKEPFLLSGGSCLSGRVVLTNPTSKNTSGEFEVIITYNIVTCKDDKNYRCRLSYIDTASVTNVVVSQSERLIIKGTPNKPDNIPSRSPDSKIFPGDNVTLICSDNRTNEVTKESP</sequence>
<dbReference type="InterPro" id="IPR005502">
    <property type="entry name" value="Ribosyl_crysJ1"/>
</dbReference>
<evidence type="ECO:0000313" key="3">
    <source>
        <dbReference type="Proteomes" id="UP000596742"/>
    </source>
</evidence>
<protein>
    <recommendedName>
        <fullName evidence="4">ADP-ribosylglycohydrolase</fullName>
    </recommendedName>
</protein>
<dbReference type="Pfam" id="PF03747">
    <property type="entry name" value="ADP_ribosyl_GH"/>
    <property type="match status" value="1"/>
</dbReference>
<feature type="binding site" evidence="1">
    <location>
        <position position="143"/>
    </location>
    <ligand>
        <name>Mg(2+)</name>
        <dbReference type="ChEBI" id="CHEBI:18420"/>
        <label>1</label>
    </ligand>
</feature>
<dbReference type="EMBL" id="UYJE01002617">
    <property type="protein sequence ID" value="VDI12318.1"/>
    <property type="molecule type" value="Genomic_DNA"/>
</dbReference>
<comment type="caution">
    <text evidence="2">The sequence shown here is derived from an EMBL/GenBank/DDBJ whole genome shotgun (WGS) entry which is preliminary data.</text>
</comment>
<reference evidence="2" key="1">
    <citation type="submission" date="2018-11" db="EMBL/GenBank/DDBJ databases">
        <authorList>
            <person name="Alioto T."/>
            <person name="Alioto T."/>
        </authorList>
    </citation>
    <scope>NUCLEOTIDE SEQUENCE</scope>
</reference>
<feature type="binding site" evidence="1">
    <location>
        <position position="142"/>
    </location>
    <ligand>
        <name>Mg(2+)</name>
        <dbReference type="ChEBI" id="CHEBI:18420"/>
        <label>1</label>
    </ligand>
</feature>
<dbReference type="SUPFAM" id="SSF101478">
    <property type="entry name" value="ADP-ribosylglycohydrolase"/>
    <property type="match status" value="1"/>
</dbReference>
<keyword evidence="1" id="KW-0460">Magnesium</keyword>
<dbReference type="Proteomes" id="UP000596742">
    <property type="component" value="Unassembled WGS sequence"/>
</dbReference>
<gene>
    <name evidence="2" type="ORF">MGAL_10B010354</name>
</gene>
<dbReference type="InterPro" id="IPR036705">
    <property type="entry name" value="Ribosyl_crysJ1_sf"/>
</dbReference>
<dbReference type="Gene3D" id="1.10.4080.10">
    <property type="entry name" value="ADP-ribosylation/Crystallin J1"/>
    <property type="match status" value="1"/>
</dbReference>
<evidence type="ECO:0008006" key="4">
    <source>
        <dbReference type="Google" id="ProtNLM"/>
    </source>
</evidence>
<evidence type="ECO:0000256" key="1">
    <source>
        <dbReference type="PIRSR" id="PIRSR605502-1"/>
    </source>
</evidence>
<feature type="binding site" evidence="1">
    <location>
        <position position="140"/>
    </location>
    <ligand>
        <name>Mg(2+)</name>
        <dbReference type="ChEBI" id="CHEBI:18420"/>
        <label>1</label>
    </ligand>
</feature>
<accession>A0A8B6D1G9</accession>
<dbReference type="GO" id="GO:0046872">
    <property type="term" value="F:metal ion binding"/>
    <property type="evidence" value="ECO:0007669"/>
    <property type="project" value="UniProtKB-KW"/>
</dbReference>
<dbReference type="OrthoDB" id="2021138at2759"/>
<evidence type="ECO:0000313" key="2">
    <source>
        <dbReference type="EMBL" id="VDI12318.1"/>
    </source>
</evidence>
<proteinExistence type="predicted"/>
<dbReference type="InterPro" id="IPR050792">
    <property type="entry name" value="ADP-ribosylglycohydrolase"/>
</dbReference>
<keyword evidence="3" id="KW-1185">Reference proteome</keyword>
<dbReference type="PANTHER" id="PTHR16222:SF40">
    <property type="entry name" value="ADP-RIBOSYLGLYCOHYDROLASE"/>
    <property type="match status" value="1"/>
</dbReference>
<name>A0A8B6D1G9_MYTGA</name>